<accession>A0AAD8SDR2</accession>
<sequence>MAQDLAVLPEDVIVEVLRRLPPHSIAASRWVCRAWRDAVDARLRSHLLSHSVRGIFINYDLHSLSEFFSRPSTSPAICGGLDFLPYVPGREMKIRDHCNGLVLCRDYDHDYVVNPATQRWARLPQRPPTHLPGFDQTAYLAFDPAVSPHYEVYLIPRVPFGALEDREWPFRKTKLEDSLLEMEWHPASHVMHVFSSMTRQWDKKTFLREGEAAVGVVADVAKSRSYLDENCAVYWRGVLYIHDQCDFVLRMCLSNCKYQAIKMPDLLRAPSPHLGRSMSGVYCAIPRKTHGFQFWYLDESCGQMKWVLKHDINLKSFGRKFHPGEYFGGQTDKHWILQDVNYRKCSQFEHHRKIDGKYKAPAEEKYDWNSDDDNILDTGHAVQETRSPEHIGFLGFHPYKEMVFLDVANDGAVAYDWNSSKFQYLGRIFPKHFDDFEFKNAGIRAYFPYTPCWLYEFPKINSESQLEDDQLSGVQARWKKPAQGVFKINVDASFHEEEMQGATGLVVRDHVGSLISAQALWYAHAASPMIMEARAIRDAVKLAMERGYHRVEMESDAQEVVKLIKEPWIIGRSEIAGIAREVKKLSDFLTSFSIAYVGGTANEAAHICTNRASAERRRCLWINYKPHFLIDILEKDCSNSEYNI</sequence>
<dbReference type="InterPro" id="IPR012337">
    <property type="entry name" value="RNaseH-like_sf"/>
</dbReference>
<dbReference type="GO" id="GO:0003676">
    <property type="term" value="F:nucleic acid binding"/>
    <property type="evidence" value="ECO:0007669"/>
    <property type="project" value="InterPro"/>
</dbReference>
<evidence type="ECO:0000313" key="3">
    <source>
        <dbReference type="Proteomes" id="UP001231189"/>
    </source>
</evidence>
<dbReference type="SUPFAM" id="SSF53098">
    <property type="entry name" value="Ribonuclease H-like"/>
    <property type="match status" value="1"/>
</dbReference>
<dbReference type="Gene3D" id="3.30.420.10">
    <property type="entry name" value="Ribonuclease H-like superfamily/Ribonuclease H"/>
    <property type="match status" value="1"/>
</dbReference>
<dbReference type="Proteomes" id="UP001231189">
    <property type="component" value="Unassembled WGS sequence"/>
</dbReference>
<dbReference type="Gene3D" id="1.20.1280.50">
    <property type="match status" value="1"/>
</dbReference>
<reference evidence="2" key="1">
    <citation type="submission" date="2023-07" db="EMBL/GenBank/DDBJ databases">
        <title>A chromosome-level genome assembly of Lolium multiflorum.</title>
        <authorList>
            <person name="Chen Y."/>
            <person name="Copetti D."/>
            <person name="Kolliker R."/>
            <person name="Studer B."/>
        </authorList>
    </citation>
    <scope>NUCLEOTIDE SEQUENCE</scope>
    <source>
        <strain evidence="2">02402/16</strain>
        <tissue evidence="2">Leaf</tissue>
    </source>
</reference>
<organism evidence="2 3">
    <name type="scientific">Lolium multiflorum</name>
    <name type="common">Italian ryegrass</name>
    <name type="synonym">Lolium perenne subsp. multiflorum</name>
    <dbReference type="NCBI Taxonomy" id="4521"/>
    <lineage>
        <taxon>Eukaryota</taxon>
        <taxon>Viridiplantae</taxon>
        <taxon>Streptophyta</taxon>
        <taxon>Embryophyta</taxon>
        <taxon>Tracheophyta</taxon>
        <taxon>Spermatophyta</taxon>
        <taxon>Magnoliopsida</taxon>
        <taxon>Liliopsida</taxon>
        <taxon>Poales</taxon>
        <taxon>Poaceae</taxon>
        <taxon>BOP clade</taxon>
        <taxon>Pooideae</taxon>
        <taxon>Poodae</taxon>
        <taxon>Poeae</taxon>
        <taxon>Poeae Chloroplast Group 2 (Poeae type)</taxon>
        <taxon>Loliodinae</taxon>
        <taxon>Loliinae</taxon>
        <taxon>Lolium</taxon>
    </lineage>
</organism>
<dbReference type="PANTHER" id="PTHR34591:SF22">
    <property type="entry name" value="F-BOX DOMAIN-CONTAINING PROTEIN"/>
    <property type="match status" value="1"/>
</dbReference>
<dbReference type="InterPro" id="IPR036047">
    <property type="entry name" value="F-box-like_dom_sf"/>
</dbReference>
<proteinExistence type="predicted"/>
<evidence type="ECO:0000259" key="1">
    <source>
        <dbReference type="PROSITE" id="PS50181"/>
    </source>
</evidence>
<dbReference type="SUPFAM" id="SSF81383">
    <property type="entry name" value="F-box domain"/>
    <property type="match status" value="1"/>
</dbReference>
<dbReference type="GO" id="GO:0004523">
    <property type="term" value="F:RNA-DNA hybrid ribonuclease activity"/>
    <property type="evidence" value="ECO:0007669"/>
    <property type="project" value="InterPro"/>
</dbReference>
<gene>
    <name evidence="2" type="ORF">QYE76_067644</name>
</gene>
<dbReference type="EMBL" id="JAUUTY010000004">
    <property type="protein sequence ID" value="KAK1649839.1"/>
    <property type="molecule type" value="Genomic_DNA"/>
</dbReference>
<dbReference type="Pfam" id="PF12937">
    <property type="entry name" value="F-box-like"/>
    <property type="match status" value="1"/>
</dbReference>
<protein>
    <recommendedName>
        <fullName evidence="1">F-box domain-containing protein</fullName>
    </recommendedName>
</protein>
<dbReference type="InterPro" id="IPR036397">
    <property type="entry name" value="RNaseH_sf"/>
</dbReference>
<dbReference type="PROSITE" id="PS50181">
    <property type="entry name" value="FBOX"/>
    <property type="match status" value="1"/>
</dbReference>
<dbReference type="Pfam" id="PF13456">
    <property type="entry name" value="RVT_3"/>
    <property type="match status" value="1"/>
</dbReference>
<dbReference type="PANTHER" id="PTHR34591">
    <property type="entry name" value="OS03G0653100 PROTEIN-RELATED"/>
    <property type="match status" value="1"/>
</dbReference>
<keyword evidence="3" id="KW-1185">Reference proteome</keyword>
<comment type="caution">
    <text evidence="2">The sequence shown here is derived from an EMBL/GenBank/DDBJ whole genome shotgun (WGS) entry which is preliminary data.</text>
</comment>
<dbReference type="InterPro" id="IPR044730">
    <property type="entry name" value="RNase_H-like_dom_plant"/>
</dbReference>
<dbReference type="InterPro" id="IPR001810">
    <property type="entry name" value="F-box_dom"/>
</dbReference>
<dbReference type="InterPro" id="IPR002156">
    <property type="entry name" value="RNaseH_domain"/>
</dbReference>
<name>A0AAD8SDR2_LOLMU</name>
<evidence type="ECO:0000313" key="2">
    <source>
        <dbReference type="EMBL" id="KAK1649839.1"/>
    </source>
</evidence>
<feature type="domain" description="F-box" evidence="1">
    <location>
        <begin position="2"/>
        <end position="51"/>
    </location>
</feature>
<dbReference type="SMART" id="SM00256">
    <property type="entry name" value="FBOX"/>
    <property type="match status" value="1"/>
</dbReference>
<dbReference type="CDD" id="cd06222">
    <property type="entry name" value="RNase_H_like"/>
    <property type="match status" value="1"/>
</dbReference>
<dbReference type="AlphaFoldDB" id="A0AAD8SDR2"/>